<evidence type="ECO:0000256" key="3">
    <source>
        <dbReference type="ARBA" id="ARBA00022475"/>
    </source>
</evidence>
<feature type="transmembrane region" description="Helical" evidence="8">
    <location>
        <begin position="297"/>
        <end position="320"/>
    </location>
</feature>
<keyword evidence="11" id="KW-1185">Reference proteome</keyword>
<feature type="transmembrane region" description="Helical" evidence="8">
    <location>
        <begin position="76"/>
        <end position="102"/>
    </location>
</feature>
<name>A0A2U3D6L7_SULT2</name>
<feature type="transmembrane region" description="Helical" evidence="8">
    <location>
        <begin position="332"/>
        <end position="354"/>
    </location>
</feature>
<evidence type="ECO:0000256" key="7">
    <source>
        <dbReference type="ARBA" id="ARBA00023136"/>
    </source>
</evidence>
<feature type="transmembrane region" description="Helical" evidence="8">
    <location>
        <begin position="163"/>
        <end position="185"/>
    </location>
</feature>
<gene>
    <name evidence="10" type="ORF">BM613_11380</name>
</gene>
<organism evidence="10 11">
    <name type="scientific">Sulfoacidibacillus thermotolerans</name>
    <name type="common">Acidibacillus sulfuroxidans</name>
    <dbReference type="NCBI Taxonomy" id="1765684"/>
    <lineage>
        <taxon>Bacteria</taxon>
        <taxon>Bacillati</taxon>
        <taxon>Bacillota</taxon>
        <taxon>Bacilli</taxon>
        <taxon>Bacillales</taxon>
        <taxon>Alicyclobacillaceae</taxon>
        <taxon>Sulfoacidibacillus</taxon>
    </lineage>
</organism>
<keyword evidence="4" id="KW-0997">Cell inner membrane</keyword>
<dbReference type="Gene3D" id="1.20.1250.20">
    <property type="entry name" value="MFS general substrate transporter like domains"/>
    <property type="match status" value="2"/>
</dbReference>
<evidence type="ECO:0000256" key="5">
    <source>
        <dbReference type="ARBA" id="ARBA00022692"/>
    </source>
</evidence>
<comment type="subcellular location">
    <subcellularLocation>
        <location evidence="1">Cell inner membrane</location>
        <topology evidence="1">Multi-pass membrane protein</topology>
    </subcellularLocation>
</comment>
<evidence type="ECO:0000313" key="10">
    <source>
        <dbReference type="EMBL" id="PWI56917.1"/>
    </source>
</evidence>
<dbReference type="AlphaFoldDB" id="A0A2U3D6L7"/>
<dbReference type="GO" id="GO:0005886">
    <property type="term" value="C:plasma membrane"/>
    <property type="evidence" value="ECO:0007669"/>
    <property type="project" value="UniProtKB-SubCell"/>
</dbReference>
<feature type="domain" description="Major facilitator superfamily associated" evidence="9">
    <location>
        <begin position="13"/>
        <end position="359"/>
    </location>
</feature>
<dbReference type="PANTHER" id="PTHR23522:SF10">
    <property type="entry name" value="3-PHENYLPROPIONIC ACID TRANSPORTER-RELATED"/>
    <property type="match status" value="1"/>
</dbReference>
<feature type="transmembrane region" description="Helical" evidence="8">
    <location>
        <begin position="360"/>
        <end position="381"/>
    </location>
</feature>
<dbReference type="SUPFAM" id="SSF103473">
    <property type="entry name" value="MFS general substrate transporter"/>
    <property type="match status" value="1"/>
</dbReference>
<dbReference type="EMBL" id="MPDK01000023">
    <property type="protein sequence ID" value="PWI56917.1"/>
    <property type="molecule type" value="Genomic_DNA"/>
</dbReference>
<evidence type="ECO:0000259" key="9">
    <source>
        <dbReference type="Pfam" id="PF12832"/>
    </source>
</evidence>
<keyword evidence="6 8" id="KW-1133">Transmembrane helix</keyword>
<dbReference type="Proteomes" id="UP000245380">
    <property type="component" value="Unassembled WGS sequence"/>
</dbReference>
<evidence type="ECO:0000256" key="2">
    <source>
        <dbReference type="ARBA" id="ARBA00022448"/>
    </source>
</evidence>
<evidence type="ECO:0000256" key="4">
    <source>
        <dbReference type="ARBA" id="ARBA00022519"/>
    </source>
</evidence>
<feature type="transmembrane region" description="Helical" evidence="8">
    <location>
        <begin position="271"/>
        <end position="291"/>
    </location>
</feature>
<reference evidence="10 11" key="1">
    <citation type="submission" date="2016-11" db="EMBL/GenBank/DDBJ databases">
        <title>Comparative genomics of Acidibacillus ferroxidans species.</title>
        <authorList>
            <person name="Oliveira G."/>
            <person name="Nunes G."/>
            <person name="Oliveira R."/>
            <person name="Araujo F."/>
            <person name="Salim A."/>
            <person name="Scholte L."/>
            <person name="Morais D."/>
            <person name="Nancucheo I."/>
            <person name="Johnson D.B."/>
            <person name="Grail B."/>
            <person name="Bittencourt J."/>
            <person name="Valadares R."/>
        </authorList>
    </citation>
    <scope>NUCLEOTIDE SEQUENCE [LARGE SCALE GENOMIC DNA]</scope>
    <source>
        <strain evidence="10 11">Y002</strain>
    </source>
</reference>
<evidence type="ECO:0000256" key="6">
    <source>
        <dbReference type="ARBA" id="ARBA00022989"/>
    </source>
</evidence>
<keyword evidence="2" id="KW-0813">Transport</keyword>
<proteinExistence type="predicted"/>
<feature type="transmembrane region" description="Helical" evidence="8">
    <location>
        <begin position="206"/>
        <end position="223"/>
    </location>
</feature>
<evidence type="ECO:0000256" key="8">
    <source>
        <dbReference type="SAM" id="Phobius"/>
    </source>
</evidence>
<feature type="transmembrane region" description="Helical" evidence="8">
    <location>
        <begin position="243"/>
        <end position="264"/>
    </location>
</feature>
<feature type="transmembrane region" description="Helical" evidence="8">
    <location>
        <begin position="45"/>
        <end position="64"/>
    </location>
</feature>
<evidence type="ECO:0000313" key="11">
    <source>
        <dbReference type="Proteomes" id="UP000245380"/>
    </source>
</evidence>
<dbReference type="Pfam" id="PF12832">
    <property type="entry name" value="MFS_1_like"/>
    <property type="match status" value="1"/>
</dbReference>
<keyword evidence="7 8" id="KW-0472">Membrane</keyword>
<accession>A0A2U3D6L7</accession>
<evidence type="ECO:0000256" key="1">
    <source>
        <dbReference type="ARBA" id="ARBA00004429"/>
    </source>
</evidence>
<protein>
    <recommendedName>
        <fullName evidence="9">Major facilitator superfamily associated domain-containing protein</fullName>
    </recommendedName>
</protein>
<keyword evidence="5 8" id="KW-0812">Transmembrane</keyword>
<dbReference type="InterPro" id="IPR024989">
    <property type="entry name" value="MFS_assoc_dom"/>
</dbReference>
<comment type="caution">
    <text evidence="10">The sequence shown here is derived from an EMBL/GenBank/DDBJ whole genome shotgun (WGS) entry which is preliminary data.</text>
</comment>
<keyword evidence="3" id="KW-1003">Cell membrane</keyword>
<sequence>MKESCAKKTLIPLRGYYLFNGMTGGIFNPYLSLLLVHNGFTSTEIGLVIATATLVGMIAQPLWGQLVDRFEITRSALWLGALVPAMLVIFYNTTWIWVLFIVTVTSSFFSNPQTPIADAYAITITRASDTSYSTVRIFGSLGYATGAYLAGQFLTRFTVSILWLPRAVIGLFTVLTALFLPRFTSSVRFKRAGLSGWHPFLSNRRFLLFLTGGFFLSAILTAYDTYFALAFREIGGPLNWTGVAFMIASLSNIPAMLLATRLIAKFGKEKTLLLAVLAYCTRFAVMAWLKIPILDVFIQILHGASFGFFYIAAVDYVSYLSPPDLQATGQSLFGMVCGGLAVMVGNFTNGVLLHRGGPSLMYGTDVFAAVLAGICFALLALSATHTIQHANEVEDSVHS</sequence>
<dbReference type="PANTHER" id="PTHR23522">
    <property type="entry name" value="BLL5896 PROTEIN"/>
    <property type="match status" value="1"/>
</dbReference>
<dbReference type="InterPro" id="IPR036259">
    <property type="entry name" value="MFS_trans_sf"/>
</dbReference>
<feature type="transmembrane region" description="Helical" evidence="8">
    <location>
        <begin position="16"/>
        <end position="33"/>
    </location>
</feature>